<dbReference type="PANTHER" id="PTHR24144">
    <property type="entry name" value="ANKYRIN REPEAT DOMAIN-CONTAINING PROTEIN 49"/>
    <property type="match status" value="1"/>
</dbReference>
<keyword evidence="2 4" id="KW-0863">Zinc-finger</keyword>
<dbReference type="Pfam" id="PF01753">
    <property type="entry name" value="zf-MYND"/>
    <property type="match status" value="1"/>
</dbReference>
<dbReference type="AlphaFoldDB" id="C3ZSZ9"/>
<evidence type="ECO:0000256" key="1">
    <source>
        <dbReference type="ARBA" id="ARBA00022723"/>
    </source>
</evidence>
<dbReference type="GO" id="GO:0008270">
    <property type="term" value="F:zinc ion binding"/>
    <property type="evidence" value="ECO:0007669"/>
    <property type="project" value="UniProtKB-KW"/>
</dbReference>
<reference evidence="6" key="1">
    <citation type="journal article" date="2008" name="Nature">
        <title>The amphioxus genome and the evolution of the chordate karyotype.</title>
        <authorList>
            <consortium name="US DOE Joint Genome Institute (JGI-PGF)"/>
            <person name="Putnam N.H."/>
            <person name="Butts T."/>
            <person name="Ferrier D.E.K."/>
            <person name="Furlong R.F."/>
            <person name="Hellsten U."/>
            <person name="Kawashima T."/>
            <person name="Robinson-Rechavi M."/>
            <person name="Shoguchi E."/>
            <person name="Terry A."/>
            <person name="Yu J.-K."/>
            <person name="Benito-Gutierrez E.L."/>
            <person name="Dubchak I."/>
            <person name="Garcia-Fernandez J."/>
            <person name="Gibson-Brown J.J."/>
            <person name="Grigoriev I.V."/>
            <person name="Horton A.C."/>
            <person name="de Jong P.J."/>
            <person name="Jurka J."/>
            <person name="Kapitonov V.V."/>
            <person name="Kohara Y."/>
            <person name="Kuroki Y."/>
            <person name="Lindquist E."/>
            <person name="Lucas S."/>
            <person name="Osoegawa K."/>
            <person name="Pennacchio L.A."/>
            <person name="Salamov A.A."/>
            <person name="Satou Y."/>
            <person name="Sauka-Spengler T."/>
            <person name="Schmutz J."/>
            <person name="Shin-I T."/>
            <person name="Toyoda A."/>
            <person name="Bronner-Fraser M."/>
            <person name="Fujiyama A."/>
            <person name="Holland L.Z."/>
            <person name="Holland P.W.H."/>
            <person name="Satoh N."/>
            <person name="Rokhsar D.S."/>
        </authorList>
    </citation>
    <scope>NUCLEOTIDE SEQUENCE [LARGE SCALE GENOMIC DNA]</scope>
    <source>
        <strain evidence="6">S238N-H82</strain>
        <tissue evidence="6">Testes</tissue>
    </source>
</reference>
<evidence type="ECO:0000313" key="6">
    <source>
        <dbReference type="EMBL" id="EEN44344.1"/>
    </source>
</evidence>
<gene>
    <name evidence="6" type="ORF">BRAFLDRAFT_81472</name>
</gene>
<evidence type="ECO:0000256" key="2">
    <source>
        <dbReference type="ARBA" id="ARBA00022771"/>
    </source>
</evidence>
<accession>C3ZSZ9</accession>
<keyword evidence="1" id="KW-0479">Metal-binding</keyword>
<name>C3ZSZ9_BRAFL</name>
<dbReference type="InterPro" id="IPR002893">
    <property type="entry name" value="Znf_MYND"/>
</dbReference>
<dbReference type="InParanoid" id="C3ZSZ9"/>
<evidence type="ECO:0000259" key="5">
    <source>
        <dbReference type="PROSITE" id="PS50865"/>
    </source>
</evidence>
<evidence type="ECO:0000256" key="4">
    <source>
        <dbReference type="PROSITE-ProRule" id="PRU00134"/>
    </source>
</evidence>
<dbReference type="SUPFAM" id="SSF144232">
    <property type="entry name" value="HIT/MYND zinc finger-like"/>
    <property type="match status" value="1"/>
</dbReference>
<feature type="domain" description="MYND-type" evidence="5">
    <location>
        <begin position="75"/>
        <end position="116"/>
    </location>
</feature>
<dbReference type="EMBL" id="GG666675">
    <property type="protein sequence ID" value="EEN44344.1"/>
    <property type="molecule type" value="Genomic_DNA"/>
</dbReference>
<organism>
    <name type="scientific">Branchiostoma floridae</name>
    <name type="common">Florida lancelet</name>
    <name type="synonym">Amphioxus</name>
    <dbReference type="NCBI Taxonomy" id="7739"/>
    <lineage>
        <taxon>Eukaryota</taxon>
        <taxon>Metazoa</taxon>
        <taxon>Chordata</taxon>
        <taxon>Cephalochordata</taxon>
        <taxon>Leptocardii</taxon>
        <taxon>Amphioxiformes</taxon>
        <taxon>Branchiostomatidae</taxon>
        <taxon>Branchiostoma</taxon>
    </lineage>
</organism>
<dbReference type="Gene3D" id="6.10.140.2220">
    <property type="match status" value="1"/>
</dbReference>
<keyword evidence="3" id="KW-0862">Zinc</keyword>
<protein>
    <recommendedName>
        <fullName evidence="5">MYND-type domain-containing protein</fullName>
    </recommendedName>
</protein>
<dbReference type="PROSITE" id="PS50865">
    <property type="entry name" value="ZF_MYND_2"/>
    <property type="match status" value="1"/>
</dbReference>
<proteinExistence type="predicted"/>
<sequence length="149" mass="16839">MHGIVHRLSQGACGYSETAAPQGGVFGEENHGRIGSPSCCSVQWLWKEVENCDSVEESVKLVQEAIETKLLRCCNPACGKPGYRKTLKLCGRCKLTRYCSRDCQIQHWSVGHKKCCGHDVYSEERPDGLQLAKKFLLYIEEHEQHEQQT</sequence>
<dbReference type="PANTHER" id="PTHR24144:SF5">
    <property type="entry name" value="BTB DOMAIN-CONTAINING PROTEIN"/>
    <property type="match status" value="1"/>
</dbReference>
<evidence type="ECO:0000256" key="3">
    <source>
        <dbReference type="ARBA" id="ARBA00022833"/>
    </source>
</evidence>